<feature type="transmembrane region" description="Helical" evidence="1">
    <location>
        <begin position="7"/>
        <end position="27"/>
    </location>
</feature>
<reference evidence="2 3" key="1">
    <citation type="submission" date="2012-09" db="EMBL/GenBank/DDBJ databases">
        <title>The Genome Sequence of Bacteroides oleiciplenus YIT 12058.</title>
        <authorList>
            <consortium name="The Broad Institute Genome Sequencing Platform"/>
            <person name="Earl A."/>
            <person name="Ward D."/>
            <person name="Feldgarden M."/>
            <person name="Gevers D."/>
            <person name="Morotomi M."/>
            <person name="Walker B."/>
            <person name="Young S.K."/>
            <person name="Zeng Q."/>
            <person name="Gargeya S."/>
            <person name="Fitzgerald M."/>
            <person name="Haas B."/>
            <person name="Abouelleil A."/>
            <person name="Alvarado L."/>
            <person name="Arachchi H.M."/>
            <person name="Berlin A.M."/>
            <person name="Chapman S.B."/>
            <person name="Goldberg J."/>
            <person name="Griggs A."/>
            <person name="Gujja S."/>
            <person name="Hansen M."/>
            <person name="Howarth C."/>
            <person name="Imamovic A."/>
            <person name="Larimer J."/>
            <person name="McCowen C."/>
            <person name="Montmayeur A."/>
            <person name="Murphy C."/>
            <person name="Neiman D."/>
            <person name="Pearson M."/>
            <person name="Priest M."/>
            <person name="Roberts A."/>
            <person name="Saif S."/>
            <person name="Shea T."/>
            <person name="Sisk P."/>
            <person name="Sykes S."/>
            <person name="Wortman J."/>
            <person name="Nusbaum C."/>
            <person name="Birren B."/>
        </authorList>
    </citation>
    <scope>NUCLEOTIDE SEQUENCE [LARGE SCALE GENOMIC DNA]</scope>
    <source>
        <strain evidence="2 3">YIT 12058</strain>
    </source>
</reference>
<keyword evidence="1" id="KW-1133">Transmembrane helix</keyword>
<dbReference type="AlphaFoldDB" id="K9E3Z8"/>
<evidence type="ECO:0000313" key="2">
    <source>
        <dbReference type="EMBL" id="EKU90431.1"/>
    </source>
</evidence>
<dbReference type="Gene3D" id="1.10.10.10">
    <property type="entry name" value="Winged helix-like DNA-binding domain superfamily/Winged helix DNA-binding domain"/>
    <property type="match status" value="1"/>
</dbReference>
<sequence>MKYYRQILYVLGGILLLAIGMLAFQVYESGVEGRRICKQKAESSLKSTAELWVNQEFEKLGIPYSYGGGQPDEKDTKRRIVVAKGPIIVEVDSVKESRRLFTWMLSGKVQCLFSISTPSIDLLNELWQESLNGMQLHYNAALDLLSEMPGDNEGKRFIAGDSTFIADEYKLGAYYLDDMYFLEFMAYIAVPSPWFCADWGENGIVSCLIIVVLCLCALILLFLNNQKKGNEVDSSDYSVLHISKKKYPIGGVLFDEEASTLTFEDKSVEKCSMQLYKLLSAFVHAENHFLSNDRIIEICDWNLGDIGVNVKRRVTISQLRKLLDCKRSHVKIESGKNEQKEFGFYLLVEK</sequence>
<evidence type="ECO:0000256" key="1">
    <source>
        <dbReference type="SAM" id="Phobius"/>
    </source>
</evidence>
<dbReference type="InterPro" id="IPR036388">
    <property type="entry name" value="WH-like_DNA-bd_sf"/>
</dbReference>
<proteinExistence type="predicted"/>
<keyword evidence="1" id="KW-0812">Transmembrane</keyword>
<protein>
    <submittedName>
        <fullName evidence="2">Uncharacterized protein</fullName>
    </submittedName>
</protein>
<keyword evidence="3" id="KW-1185">Reference proteome</keyword>
<dbReference type="EMBL" id="ADLF01000009">
    <property type="protein sequence ID" value="EKU90431.1"/>
    <property type="molecule type" value="Genomic_DNA"/>
</dbReference>
<keyword evidence="1" id="KW-0472">Membrane</keyword>
<accession>K9E3Z8</accession>
<feature type="transmembrane region" description="Helical" evidence="1">
    <location>
        <begin position="203"/>
        <end position="223"/>
    </location>
</feature>
<evidence type="ECO:0000313" key="3">
    <source>
        <dbReference type="Proteomes" id="UP000009872"/>
    </source>
</evidence>
<organism evidence="2 3">
    <name type="scientific">Bacteroides oleiciplenus YIT 12058</name>
    <dbReference type="NCBI Taxonomy" id="742727"/>
    <lineage>
        <taxon>Bacteria</taxon>
        <taxon>Pseudomonadati</taxon>
        <taxon>Bacteroidota</taxon>
        <taxon>Bacteroidia</taxon>
        <taxon>Bacteroidales</taxon>
        <taxon>Bacteroidaceae</taxon>
        <taxon>Bacteroides</taxon>
    </lineage>
</organism>
<dbReference type="Proteomes" id="UP000009872">
    <property type="component" value="Unassembled WGS sequence"/>
</dbReference>
<name>K9E3Z8_9BACE</name>
<dbReference type="RefSeq" id="WP_009129411.1">
    <property type="nucleotide sequence ID" value="NZ_JH992941.1"/>
</dbReference>
<comment type="caution">
    <text evidence="2">The sequence shown here is derived from an EMBL/GenBank/DDBJ whole genome shotgun (WGS) entry which is preliminary data.</text>
</comment>
<gene>
    <name evidence="2" type="ORF">HMPREF9447_01849</name>
</gene>
<dbReference type="STRING" id="742727.HMPREF9447_01849"/>
<dbReference type="eggNOG" id="ENOG5030YNH">
    <property type="taxonomic scope" value="Bacteria"/>
</dbReference>
<dbReference type="OrthoDB" id="1044438at2"/>
<dbReference type="HOGENOM" id="CLU_865113_0_0_10"/>
<dbReference type="PATRIC" id="fig|742727.4.peg.1877"/>